<dbReference type="RefSeq" id="WP_121623729.1">
    <property type="nucleotide sequence ID" value="NZ_JACIIW010000009.1"/>
</dbReference>
<keyword evidence="3" id="KW-1185">Reference proteome</keyword>
<dbReference type="InterPro" id="IPR027417">
    <property type="entry name" value="P-loop_NTPase"/>
</dbReference>
<accession>A0A3L7AFU8</accession>
<sequence length="344" mass="36236">MRLSFLTDPPPPPMRWVWRDIVPAASLVTIAGAPGGGKTAVSVALALAVARGDLLLDRETVQGSVLIVSAEAAHSTARRLRAAAGDDLSLPIGHATGQIDLLDPDSTNRIIGAIDKMRERFERPVRLVVLDALASATRGADENSGREMSRALGSLHEVIHARGASVLLLAHTAKAGGNQVRGHSSILADADVHLSLTGNSSIRRMTIVKARDFEAGSEVSFRLSAAPTGAFRMETVEGVTRSTTHPSRLSRDARTALNALTDLGEQATLDKWRSAAAAAFGPRPSAGAVREAFRKAKASLLTAGLISIDGQIVTVTDDVTDVTSGDASNGGGERHRERHHPTPY</sequence>
<evidence type="ECO:0000313" key="3">
    <source>
        <dbReference type="Proteomes" id="UP000269692"/>
    </source>
</evidence>
<comment type="caution">
    <text evidence="2">The sequence shown here is derived from an EMBL/GenBank/DDBJ whole genome shotgun (WGS) entry which is preliminary data.</text>
</comment>
<dbReference type="Proteomes" id="UP000269692">
    <property type="component" value="Unassembled WGS sequence"/>
</dbReference>
<proteinExistence type="predicted"/>
<name>A0A3L7AFU8_9HYPH</name>
<dbReference type="OrthoDB" id="1496333at2"/>
<dbReference type="EMBL" id="RCTF01000009">
    <property type="protein sequence ID" value="RLP78262.1"/>
    <property type="molecule type" value="Genomic_DNA"/>
</dbReference>
<organism evidence="2 3">
    <name type="scientific">Xanthobacter tagetidis</name>
    <dbReference type="NCBI Taxonomy" id="60216"/>
    <lineage>
        <taxon>Bacteria</taxon>
        <taxon>Pseudomonadati</taxon>
        <taxon>Pseudomonadota</taxon>
        <taxon>Alphaproteobacteria</taxon>
        <taxon>Hyphomicrobiales</taxon>
        <taxon>Xanthobacteraceae</taxon>
        <taxon>Xanthobacter</taxon>
    </lineage>
</organism>
<reference evidence="2 3" key="1">
    <citation type="submission" date="2018-10" db="EMBL/GenBank/DDBJ databases">
        <title>Xanthobacter tagetidis genome sequencing and assembly.</title>
        <authorList>
            <person name="Maclea K.S."/>
            <person name="Goen A.E."/>
            <person name="Fatima S.A."/>
        </authorList>
    </citation>
    <scope>NUCLEOTIDE SEQUENCE [LARGE SCALE GENOMIC DNA]</scope>
    <source>
        <strain evidence="2 3">ATCC 700314</strain>
    </source>
</reference>
<evidence type="ECO:0000313" key="2">
    <source>
        <dbReference type="EMBL" id="RLP78262.1"/>
    </source>
</evidence>
<protein>
    <recommendedName>
        <fullName evidence="4">AAA family ATPase</fullName>
    </recommendedName>
</protein>
<dbReference type="SUPFAM" id="SSF52540">
    <property type="entry name" value="P-loop containing nucleoside triphosphate hydrolases"/>
    <property type="match status" value="1"/>
</dbReference>
<dbReference type="Gene3D" id="3.40.50.300">
    <property type="entry name" value="P-loop containing nucleotide triphosphate hydrolases"/>
    <property type="match status" value="1"/>
</dbReference>
<dbReference type="Pfam" id="PF13481">
    <property type="entry name" value="AAA_25"/>
    <property type="match status" value="1"/>
</dbReference>
<dbReference type="AlphaFoldDB" id="A0A3L7AFU8"/>
<feature type="region of interest" description="Disordered" evidence="1">
    <location>
        <begin position="321"/>
        <end position="344"/>
    </location>
</feature>
<evidence type="ECO:0000256" key="1">
    <source>
        <dbReference type="SAM" id="MobiDB-lite"/>
    </source>
</evidence>
<gene>
    <name evidence="2" type="ORF">D9R14_12860</name>
</gene>
<evidence type="ECO:0008006" key="4">
    <source>
        <dbReference type="Google" id="ProtNLM"/>
    </source>
</evidence>